<dbReference type="InterPro" id="IPR036383">
    <property type="entry name" value="TSP1_rpt_sf"/>
</dbReference>
<evidence type="ECO:0000256" key="3">
    <source>
        <dbReference type="ARBA" id="ARBA00023157"/>
    </source>
</evidence>
<evidence type="ECO:0000313" key="7">
    <source>
        <dbReference type="Proteomes" id="UP000321570"/>
    </source>
</evidence>
<comment type="subcellular location">
    <subcellularLocation>
        <location evidence="1">Secreted</location>
    </subcellularLocation>
</comment>
<feature type="disulfide bond" evidence="4">
    <location>
        <begin position="8"/>
        <end position="46"/>
    </location>
</feature>
<dbReference type="SMART" id="SM00209">
    <property type="entry name" value="TSP1"/>
    <property type="match status" value="1"/>
</dbReference>
<dbReference type="Proteomes" id="UP000321570">
    <property type="component" value="Unassembled WGS sequence"/>
</dbReference>
<feature type="non-terminal residue" evidence="6">
    <location>
        <position position="160"/>
    </location>
</feature>
<feature type="domain" description="ADAMTS/ADAMTS-like cysteine-rich" evidence="5">
    <location>
        <begin position="92"/>
        <end position="145"/>
    </location>
</feature>
<dbReference type="InterPro" id="IPR045371">
    <property type="entry name" value="ADAMTS_CR_3"/>
</dbReference>
<organism evidence="6 7">
    <name type="scientific">Hymenolepis diminuta</name>
    <name type="common">Rat tapeworm</name>
    <dbReference type="NCBI Taxonomy" id="6216"/>
    <lineage>
        <taxon>Eukaryota</taxon>
        <taxon>Metazoa</taxon>
        <taxon>Spiralia</taxon>
        <taxon>Lophotrochozoa</taxon>
        <taxon>Platyhelminthes</taxon>
        <taxon>Cestoda</taxon>
        <taxon>Eucestoda</taxon>
        <taxon>Cyclophyllidea</taxon>
        <taxon>Hymenolepididae</taxon>
        <taxon>Hymenolepis</taxon>
    </lineage>
</organism>
<dbReference type="PANTHER" id="PTHR13723">
    <property type="entry name" value="ADAMTS A DISINTEGRIN AND METALLOPROTEASE WITH THROMBOSPONDIN MOTIFS PROTEASE"/>
    <property type="match status" value="1"/>
</dbReference>
<dbReference type="FunFam" id="2.20.100.10:FF:000001">
    <property type="entry name" value="semaphorin-5A isoform X1"/>
    <property type="match status" value="1"/>
</dbReference>
<name>A0A564Y155_HYMDI</name>
<dbReference type="GO" id="GO:0006508">
    <property type="term" value="P:proteolysis"/>
    <property type="evidence" value="ECO:0007669"/>
    <property type="project" value="TreeGrafter"/>
</dbReference>
<dbReference type="PROSITE" id="PS50092">
    <property type="entry name" value="TSP1"/>
    <property type="match status" value="1"/>
</dbReference>
<evidence type="ECO:0000256" key="1">
    <source>
        <dbReference type="ARBA" id="ARBA00004613"/>
    </source>
</evidence>
<dbReference type="InterPro" id="IPR000884">
    <property type="entry name" value="TSP1_rpt"/>
</dbReference>
<gene>
    <name evidence="6" type="ORF">WMSIL1_LOCUS1334</name>
</gene>
<reference evidence="6 7" key="1">
    <citation type="submission" date="2019-07" db="EMBL/GenBank/DDBJ databases">
        <authorList>
            <person name="Jastrzebski P J."/>
            <person name="Paukszto L."/>
            <person name="Jastrzebski P J."/>
        </authorList>
    </citation>
    <scope>NUCLEOTIDE SEQUENCE [LARGE SCALE GENOMIC DNA]</scope>
    <source>
        <strain evidence="6 7">WMS-il1</strain>
    </source>
</reference>
<dbReference type="EMBL" id="CABIJS010000033">
    <property type="protein sequence ID" value="VUZ40518.1"/>
    <property type="molecule type" value="Genomic_DNA"/>
</dbReference>
<dbReference type="PANTHER" id="PTHR13723:SF281">
    <property type="entry name" value="PAPILIN"/>
    <property type="match status" value="1"/>
</dbReference>
<evidence type="ECO:0000313" key="6">
    <source>
        <dbReference type="EMBL" id="VUZ40518.1"/>
    </source>
</evidence>
<dbReference type="Gene3D" id="2.60.120.830">
    <property type="match status" value="1"/>
</dbReference>
<keyword evidence="3 4" id="KW-1015">Disulfide bond</keyword>
<sequence>WGACSRSCGGGVQFSRRECTSPEPQNGGEPCLGTNVRVRSCNVQTCPEPVDIRQDLCNKVGRRLNKNLQALKPNIGNSNACKLVCLDGTKEVNHNESLPDGTPCYASEPDICIQGKCWQAGCDKVLGSQMQTDNCNVCGGDNSTCYAISGNFQHNDALAP</sequence>
<feature type="non-terminal residue" evidence="6">
    <location>
        <position position="1"/>
    </location>
</feature>
<dbReference type="AlphaFoldDB" id="A0A564Y155"/>
<evidence type="ECO:0000256" key="2">
    <source>
        <dbReference type="ARBA" id="ARBA00022525"/>
    </source>
</evidence>
<evidence type="ECO:0000259" key="5">
    <source>
        <dbReference type="Pfam" id="PF19236"/>
    </source>
</evidence>
<dbReference type="InterPro" id="IPR050439">
    <property type="entry name" value="ADAMTS_ADAMTS-like"/>
</dbReference>
<accession>A0A564Y155</accession>
<feature type="disulfide bond" evidence="4">
    <location>
        <begin position="19"/>
        <end position="31"/>
    </location>
</feature>
<dbReference type="PRINTS" id="PR01857">
    <property type="entry name" value="ADAMTSFAMILY"/>
</dbReference>
<dbReference type="Gene3D" id="2.20.100.10">
    <property type="entry name" value="Thrombospondin type-1 (TSP1) repeat"/>
    <property type="match status" value="1"/>
</dbReference>
<dbReference type="GO" id="GO:0004222">
    <property type="term" value="F:metalloendopeptidase activity"/>
    <property type="evidence" value="ECO:0007669"/>
    <property type="project" value="TreeGrafter"/>
</dbReference>
<proteinExistence type="predicted"/>
<keyword evidence="2" id="KW-0964">Secreted</keyword>
<evidence type="ECO:0000256" key="4">
    <source>
        <dbReference type="PIRSR" id="PIRSR613273-3"/>
    </source>
</evidence>
<dbReference type="Pfam" id="PF00090">
    <property type="entry name" value="TSP_1"/>
    <property type="match status" value="1"/>
</dbReference>
<protein>
    <recommendedName>
        <fullName evidence="5">ADAMTS/ADAMTS-like cysteine-rich domain-containing protein</fullName>
    </recommendedName>
</protein>
<dbReference type="GO" id="GO:0005576">
    <property type="term" value="C:extracellular region"/>
    <property type="evidence" value="ECO:0007669"/>
    <property type="project" value="UniProtKB-SubCell"/>
</dbReference>
<feature type="disulfide bond" evidence="4">
    <location>
        <begin position="4"/>
        <end position="41"/>
    </location>
</feature>
<keyword evidence="7" id="KW-1185">Reference proteome</keyword>
<dbReference type="SUPFAM" id="SSF82895">
    <property type="entry name" value="TSP-1 type 1 repeat"/>
    <property type="match status" value="1"/>
</dbReference>
<dbReference type="InterPro" id="IPR013273">
    <property type="entry name" value="ADAMTS/ADAMTS-like"/>
</dbReference>
<dbReference type="GO" id="GO:0030198">
    <property type="term" value="P:extracellular matrix organization"/>
    <property type="evidence" value="ECO:0007669"/>
    <property type="project" value="InterPro"/>
</dbReference>
<dbReference type="Pfam" id="PF19236">
    <property type="entry name" value="ADAMTS_CR_3"/>
    <property type="match status" value="1"/>
</dbReference>
<dbReference type="GO" id="GO:0031012">
    <property type="term" value="C:extracellular matrix"/>
    <property type="evidence" value="ECO:0007669"/>
    <property type="project" value="TreeGrafter"/>
</dbReference>